<dbReference type="RefSeq" id="WP_255901488.1">
    <property type="nucleotide sequence ID" value="NZ_JAFMZO010000002.1"/>
</dbReference>
<comment type="subcellular location">
    <subcellularLocation>
        <location evidence="2">Secreted</location>
    </subcellularLocation>
</comment>
<evidence type="ECO:0000256" key="6">
    <source>
        <dbReference type="ARBA" id="ARBA00022801"/>
    </source>
</evidence>
<keyword evidence="6 8" id="KW-0378">Hydrolase</keyword>
<dbReference type="InterPro" id="IPR005193">
    <property type="entry name" value="GH62_arabinosidase"/>
</dbReference>
<evidence type="ECO:0000256" key="7">
    <source>
        <dbReference type="ARBA" id="ARBA00023295"/>
    </source>
</evidence>
<proteinExistence type="predicted"/>
<reference evidence="9" key="1">
    <citation type="journal article" date="2019" name="Int. J. Syst. Evol. Microbiol.">
        <title>The Global Catalogue of Microorganisms (GCM) 10K type strain sequencing project: providing services to taxonomists for standard genome sequencing and annotation.</title>
        <authorList>
            <consortium name="The Broad Institute Genomics Platform"/>
            <consortium name="The Broad Institute Genome Sequencing Center for Infectious Disease"/>
            <person name="Wu L."/>
            <person name="Ma J."/>
        </authorList>
    </citation>
    <scope>NUCLEOTIDE SEQUENCE [LARGE SCALE GENOMIC DNA]</scope>
    <source>
        <strain evidence="9">KCTC 42217</strain>
    </source>
</reference>
<keyword evidence="4" id="KW-0964">Secreted</keyword>
<accession>A0ABW4ZMB4</accession>
<evidence type="ECO:0000256" key="1">
    <source>
        <dbReference type="ARBA" id="ARBA00001462"/>
    </source>
</evidence>
<evidence type="ECO:0000256" key="3">
    <source>
        <dbReference type="ARBA" id="ARBA00012670"/>
    </source>
</evidence>
<dbReference type="PANTHER" id="PTHR40631">
    <property type="entry name" value="ALPHA-L-ARABINOFURANOSIDASE AXHA-2-RELATED"/>
    <property type="match status" value="1"/>
</dbReference>
<dbReference type="SUPFAM" id="SSF75005">
    <property type="entry name" value="Arabinanase/levansucrase/invertase"/>
    <property type="match status" value="1"/>
</dbReference>
<organism evidence="8 9">
    <name type="scientific">Paradesertivirga mongoliensis</name>
    <dbReference type="NCBI Taxonomy" id="2100740"/>
    <lineage>
        <taxon>Bacteria</taxon>
        <taxon>Pseudomonadati</taxon>
        <taxon>Bacteroidota</taxon>
        <taxon>Sphingobacteriia</taxon>
        <taxon>Sphingobacteriales</taxon>
        <taxon>Sphingobacteriaceae</taxon>
        <taxon>Paradesertivirga</taxon>
    </lineage>
</organism>
<keyword evidence="5" id="KW-0732">Signal</keyword>
<evidence type="ECO:0000256" key="4">
    <source>
        <dbReference type="ARBA" id="ARBA00022525"/>
    </source>
</evidence>
<dbReference type="Pfam" id="PF03664">
    <property type="entry name" value="Glyco_hydro_62"/>
    <property type="match status" value="1"/>
</dbReference>
<dbReference type="Proteomes" id="UP001597387">
    <property type="component" value="Unassembled WGS sequence"/>
</dbReference>
<evidence type="ECO:0000256" key="2">
    <source>
        <dbReference type="ARBA" id="ARBA00004613"/>
    </source>
</evidence>
<dbReference type="EMBL" id="JBHUHZ010000002">
    <property type="protein sequence ID" value="MFD2163070.1"/>
    <property type="molecule type" value="Genomic_DNA"/>
</dbReference>
<protein>
    <recommendedName>
        <fullName evidence="3">non-reducing end alpha-L-arabinofuranosidase</fullName>
        <ecNumber evidence="3">3.2.1.55</ecNumber>
    </recommendedName>
</protein>
<sequence length="335" mass="37316">MKTNLVTSSLIICFVGLLIQFSACKKPKKTNTPSPPEAEVVINTSPLWKADSPCFLDGPPGSFDDLAVKDPTIVYSGGKHHLFYTAREKGPGGTWRMAYASASQISELDTAPRTFMTALVGGSYFCAPQVFQFSARGTWYLIYQSGQGATFSTSSDVADPDSWTPGKGMGFSDGIDFWCLSDGNYVYCFYSAQDGTRTIKRRRTTIANFPYNWEAPTVVATSTFEAPHVYKNKADGKFYMVVEDIARHQELWVATTLGGTWTKLSEKWASIENLSFLSERWTDQVSHVELLRSGINERLEVNDINRCEMLIQGVVNGNYGDYGNIPYDLGLMRNY</sequence>
<dbReference type="GO" id="GO:0016787">
    <property type="term" value="F:hydrolase activity"/>
    <property type="evidence" value="ECO:0007669"/>
    <property type="project" value="UniProtKB-KW"/>
</dbReference>
<evidence type="ECO:0000256" key="5">
    <source>
        <dbReference type="ARBA" id="ARBA00022729"/>
    </source>
</evidence>
<evidence type="ECO:0000313" key="9">
    <source>
        <dbReference type="Proteomes" id="UP001597387"/>
    </source>
</evidence>
<name>A0ABW4ZMB4_9SPHI</name>
<dbReference type="InterPro" id="IPR023296">
    <property type="entry name" value="Glyco_hydro_beta-prop_sf"/>
</dbReference>
<dbReference type="PANTHER" id="PTHR40631:SF2">
    <property type="entry name" value="ALPHA-L-ARABINOFURANOSIDASE"/>
    <property type="match status" value="1"/>
</dbReference>
<comment type="catalytic activity">
    <reaction evidence="1">
        <text>Hydrolysis of terminal non-reducing alpha-L-arabinofuranoside residues in alpha-L-arabinosides.</text>
        <dbReference type="EC" id="3.2.1.55"/>
    </reaction>
</comment>
<gene>
    <name evidence="8" type="ORF">ACFSJU_11760</name>
</gene>
<keyword evidence="7" id="KW-0326">Glycosidase</keyword>
<evidence type="ECO:0000313" key="8">
    <source>
        <dbReference type="EMBL" id="MFD2163070.1"/>
    </source>
</evidence>
<dbReference type="EC" id="3.2.1.55" evidence="3"/>
<keyword evidence="9" id="KW-1185">Reference proteome</keyword>
<comment type="caution">
    <text evidence="8">The sequence shown here is derived from an EMBL/GenBank/DDBJ whole genome shotgun (WGS) entry which is preliminary data.</text>
</comment>
<dbReference type="Gene3D" id="2.115.10.20">
    <property type="entry name" value="Glycosyl hydrolase domain, family 43"/>
    <property type="match status" value="1"/>
</dbReference>